<feature type="DNA-binding region" description="Homeobox" evidence="5">
    <location>
        <begin position="174"/>
        <end position="233"/>
    </location>
</feature>
<feature type="compositionally biased region" description="Polar residues" evidence="7">
    <location>
        <begin position="236"/>
        <end position="247"/>
    </location>
</feature>
<evidence type="ECO:0000313" key="9">
    <source>
        <dbReference type="EMBL" id="CAD7282917.1"/>
    </source>
</evidence>
<dbReference type="InterPro" id="IPR009057">
    <property type="entry name" value="Homeodomain-like_sf"/>
</dbReference>
<evidence type="ECO:0000256" key="1">
    <source>
        <dbReference type="ARBA" id="ARBA00004123"/>
    </source>
</evidence>
<dbReference type="AlphaFoldDB" id="A0A7R9BWK7"/>
<accession>A0A7R9BWK7</accession>
<evidence type="ECO:0000313" key="10">
    <source>
        <dbReference type="Proteomes" id="UP000678499"/>
    </source>
</evidence>
<dbReference type="PANTHER" id="PTHR24340">
    <property type="entry name" value="HOMEOBOX PROTEIN NKX"/>
    <property type="match status" value="1"/>
</dbReference>
<reference evidence="9" key="1">
    <citation type="submission" date="2020-11" db="EMBL/GenBank/DDBJ databases">
        <authorList>
            <person name="Tran Van P."/>
        </authorList>
    </citation>
    <scope>NUCLEOTIDE SEQUENCE</scope>
</reference>
<keyword evidence="4 5" id="KW-0539">Nucleus</keyword>
<feature type="compositionally biased region" description="Polar residues" evidence="7">
    <location>
        <begin position="157"/>
        <end position="167"/>
    </location>
</feature>
<dbReference type="GO" id="GO:0005634">
    <property type="term" value="C:nucleus"/>
    <property type="evidence" value="ECO:0007669"/>
    <property type="project" value="UniProtKB-SubCell"/>
</dbReference>
<dbReference type="CDD" id="cd00086">
    <property type="entry name" value="homeodomain"/>
    <property type="match status" value="1"/>
</dbReference>
<dbReference type="GO" id="GO:0000981">
    <property type="term" value="F:DNA-binding transcription factor activity, RNA polymerase II-specific"/>
    <property type="evidence" value="ECO:0007669"/>
    <property type="project" value="InterPro"/>
</dbReference>
<dbReference type="Proteomes" id="UP000678499">
    <property type="component" value="Unassembled WGS sequence"/>
</dbReference>
<keyword evidence="3 5" id="KW-0371">Homeobox</keyword>
<feature type="region of interest" description="Disordered" evidence="7">
    <location>
        <begin position="31"/>
        <end position="50"/>
    </location>
</feature>
<comment type="subcellular location">
    <subcellularLocation>
        <location evidence="1 5 6">Nucleus</location>
    </subcellularLocation>
</comment>
<evidence type="ECO:0000256" key="2">
    <source>
        <dbReference type="ARBA" id="ARBA00023125"/>
    </source>
</evidence>
<evidence type="ECO:0000256" key="4">
    <source>
        <dbReference type="ARBA" id="ARBA00023242"/>
    </source>
</evidence>
<dbReference type="GO" id="GO:0000978">
    <property type="term" value="F:RNA polymerase II cis-regulatory region sequence-specific DNA binding"/>
    <property type="evidence" value="ECO:0007669"/>
    <property type="project" value="TreeGrafter"/>
</dbReference>
<dbReference type="SUPFAM" id="SSF46689">
    <property type="entry name" value="Homeodomain-like"/>
    <property type="match status" value="1"/>
</dbReference>
<evidence type="ECO:0000256" key="5">
    <source>
        <dbReference type="PROSITE-ProRule" id="PRU00108"/>
    </source>
</evidence>
<organism evidence="9">
    <name type="scientific">Notodromas monacha</name>
    <dbReference type="NCBI Taxonomy" id="399045"/>
    <lineage>
        <taxon>Eukaryota</taxon>
        <taxon>Metazoa</taxon>
        <taxon>Ecdysozoa</taxon>
        <taxon>Arthropoda</taxon>
        <taxon>Crustacea</taxon>
        <taxon>Oligostraca</taxon>
        <taxon>Ostracoda</taxon>
        <taxon>Podocopa</taxon>
        <taxon>Podocopida</taxon>
        <taxon>Cypridocopina</taxon>
        <taxon>Cypridoidea</taxon>
        <taxon>Cyprididae</taxon>
        <taxon>Notodromas</taxon>
    </lineage>
</organism>
<dbReference type="InterPro" id="IPR020479">
    <property type="entry name" value="HD_metazoa"/>
</dbReference>
<dbReference type="OrthoDB" id="6382519at2759"/>
<dbReference type="PRINTS" id="PR00024">
    <property type="entry name" value="HOMEOBOX"/>
</dbReference>
<keyword evidence="2 5" id="KW-0238">DNA-binding</keyword>
<evidence type="ECO:0000256" key="6">
    <source>
        <dbReference type="RuleBase" id="RU000682"/>
    </source>
</evidence>
<evidence type="ECO:0000259" key="8">
    <source>
        <dbReference type="PROSITE" id="PS50071"/>
    </source>
</evidence>
<feature type="region of interest" description="Disordered" evidence="7">
    <location>
        <begin position="232"/>
        <end position="275"/>
    </location>
</feature>
<dbReference type="InterPro" id="IPR001356">
    <property type="entry name" value="HD"/>
</dbReference>
<name>A0A7R9BWK7_9CRUS</name>
<dbReference type="PANTHER" id="PTHR24340:SF70">
    <property type="entry name" value="NK7.1, ISOFORM A"/>
    <property type="match status" value="1"/>
</dbReference>
<feature type="domain" description="Homeobox" evidence="8">
    <location>
        <begin position="172"/>
        <end position="232"/>
    </location>
</feature>
<dbReference type="SMART" id="SM00389">
    <property type="entry name" value="HOX"/>
    <property type="match status" value="1"/>
</dbReference>
<feature type="compositionally biased region" description="Basic residues" evidence="7">
    <location>
        <begin position="320"/>
        <end position="331"/>
    </location>
</feature>
<evidence type="ECO:0000256" key="3">
    <source>
        <dbReference type="ARBA" id="ARBA00023155"/>
    </source>
</evidence>
<dbReference type="InterPro" id="IPR050394">
    <property type="entry name" value="Homeobox_NK-like"/>
</dbReference>
<sequence>MRFAKDASNARLSQLALNWPALSCPVAECNAHPNATPRKRKRPEKKPKQNDIKTLLQNLSGGALKIDTTPMSFDTKHSSGIANVCVTVTPATHQQQHLHCVDASPSISACSPLSSASSAAQVVPTASDASSGTEEPLLCVTKSECEERSDGAVSPGAGSNVSSTEASSPGHKRNKKARTTFSGRQIFELERHFETKKYLSSSERAEIAKVLNVTETQVKIWFQNRRTKWKKHECHNSSVLSPTSSKGCNDDDDVDTSRDFSPAPTSGLSPDPEPKIPRLATDISTLLDPISSLDRCDIKSVPDLKPAYLGDAVVPQVDGKKKKPRAPRPKAPKTEKLTKKQALAGLTNVAAKPVVTGVS</sequence>
<dbReference type="EMBL" id="CAJPEX010004516">
    <property type="protein sequence ID" value="CAG0923069.1"/>
    <property type="molecule type" value="Genomic_DNA"/>
</dbReference>
<dbReference type="Pfam" id="PF00046">
    <property type="entry name" value="Homeodomain"/>
    <property type="match status" value="1"/>
</dbReference>
<protein>
    <recommendedName>
        <fullName evidence="8">Homeobox domain-containing protein</fullName>
    </recommendedName>
</protein>
<evidence type="ECO:0000256" key="7">
    <source>
        <dbReference type="SAM" id="MobiDB-lite"/>
    </source>
</evidence>
<dbReference type="Gene3D" id="1.10.10.60">
    <property type="entry name" value="Homeodomain-like"/>
    <property type="match status" value="1"/>
</dbReference>
<feature type="region of interest" description="Disordered" evidence="7">
    <location>
        <begin position="144"/>
        <end position="177"/>
    </location>
</feature>
<keyword evidence="10" id="KW-1185">Reference proteome</keyword>
<dbReference type="PROSITE" id="PS50071">
    <property type="entry name" value="HOMEOBOX_2"/>
    <property type="match status" value="1"/>
</dbReference>
<dbReference type="PROSITE" id="PS00027">
    <property type="entry name" value="HOMEOBOX_1"/>
    <property type="match status" value="1"/>
</dbReference>
<dbReference type="EMBL" id="OA886553">
    <property type="protein sequence ID" value="CAD7282917.1"/>
    <property type="molecule type" value="Genomic_DNA"/>
</dbReference>
<dbReference type="GO" id="GO:0030154">
    <property type="term" value="P:cell differentiation"/>
    <property type="evidence" value="ECO:0007669"/>
    <property type="project" value="TreeGrafter"/>
</dbReference>
<feature type="region of interest" description="Disordered" evidence="7">
    <location>
        <begin position="315"/>
        <end position="345"/>
    </location>
</feature>
<gene>
    <name evidence="9" type="ORF">NMOB1V02_LOCUS10535</name>
</gene>
<dbReference type="InterPro" id="IPR017970">
    <property type="entry name" value="Homeobox_CS"/>
</dbReference>
<proteinExistence type="predicted"/>